<evidence type="ECO:0000313" key="2">
    <source>
        <dbReference type="EMBL" id="KAK3673663.1"/>
    </source>
</evidence>
<feature type="compositionally biased region" description="Low complexity" evidence="1">
    <location>
        <begin position="348"/>
        <end position="365"/>
    </location>
</feature>
<dbReference type="EMBL" id="JAUTXT010000024">
    <property type="protein sequence ID" value="KAK3673663.1"/>
    <property type="molecule type" value="Genomic_DNA"/>
</dbReference>
<comment type="caution">
    <text evidence="2">The sequence shown here is derived from an EMBL/GenBank/DDBJ whole genome shotgun (WGS) entry which is preliminary data.</text>
</comment>
<proteinExistence type="predicted"/>
<evidence type="ECO:0000313" key="3">
    <source>
        <dbReference type="Proteomes" id="UP001274830"/>
    </source>
</evidence>
<dbReference type="PANTHER" id="PTHR42085">
    <property type="entry name" value="F-BOX DOMAIN-CONTAINING PROTEIN"/>
    <property type="match status" value="1"/>
</dbReference>
<dbReference type="PANTHER" id="PTHR42085:SF7">
    <property type="entry name" value="F-BOX DOMAIN-CONTAINING PROTEIN"/>
    <property type="match status" value="1"/>
</dbReference>
<accession>A0AAE0WL19</accession>
<dbReference type="Proteomes" id="UP001274830">
    <property type="component" value="Unassembled WGS sequence"/>
</dbReference>
<keyword evidence="3" id="KW-1185">Reference proteome</keyword>
<reference evidence="2" key="1">
    <citation type="submission" date="2023-07" db="EMBL/GenBank/DDBJ databases">
        <title>Black Yeasts Isolated from many extreme environments.</title>
        <authorList>
            <person name="Coleine C."/>
            <person name="Stajich J.E."/>
            <person name="Selbmann L."/>
        </authorList>
    </citation>
    <scope>NUCLEOTIDE SEQUENCE</scope>
    <source>
        <strain evidence="2">CCFEE 5485</strain>
    </source>
</reference>
<dbReference type="InterPro" id="IPR038883">
    <property type="entry name" value="AN11006-like"/>
</dbReference>
<feature type="region of interest" description="Disordered" evidence="1">
    <location>
        <begin position="348"/>
        <end position="377"/>
    </location>
</feature>
<protein>
    <submittedName>
        <fullName evidence="2">Uncharacterized protein</fullName>
    </submittedName>
</protein>
<sequence>MDYGTYNCRDYYVTPHPSAPIISTDLLTTPERPSHPHPAYHRHESWEELEHRSRSPASFKPKFPLLRLPLELRQEILSYILPRTKELVDSNPLTAHAREFSAVQKRMKKGMLVPSAETEAARQLRQSSSTSNVVWLRGQMSILSVCSQLHDECAELVYGRNTFLLFLTYPGIKWRYRFVLPTGMAPSRNYDFLDLVPERYRRLVKRVVVNIDHLDPYTGMIKFNVGGKGLVFGLRRQVQRLVNALKPDVVVSDGSDESDDGEEDWAFEKSRPRHLTSLSIRISNSNAVSDALDRRKNAGEVKVADDLDIMLEPLRQLYGVRTATLTGAVTFDLARDLEAAMMSEVGTVPLTSSSSSDDAGDLASPPEGLCVYGNDME</sequence>
<name>A0AAE0WL19_9PEZI</name>
<gene>
    <name evidence="2" type="ORF">LTR78_006568</name>
</gene>
<organism evidence="2 3">
    <name type="scientific">Recurvomyces mirabilis</name>
    <dbReference type="NCBI Taxonomy" id="574656"/>
    <lineage>
        <taxon>Eukaryota</taxon>
        <taxon>Fungi</taxon>
        <taxon>Dikarya</taxon>
        <taxon>Ascomycota</taxon>
        <taxon>Pezizomycotina</taxon>
        <taxon>Dothideomycetes</taxon>
        <taxon>Dothideomycetidae</taxon>
        <taxon>Mycosphaerellales</taxon>
        <taxon>Teratosphaeriaceae</taxon>
        <taxon>Recurvomyces</taxon>
    </lineage>
</organism>
<dbReference type="AlphaFoldDB" id="A0AAE0WL19"/>
<evidence type="ECO:0000256" key="1">
    <source>
        <dbReference type="SAM" id="MobiDB-lite"/>
    </source>
</evidence>